<protein>
    <submittedName>
        <fullName evidence="1">Uncharacterized protein</fullName>
    </submittedName>
</protein>
<sequence>MWVFYNPSVCPTLARIHSEPEPYRRYSIYDATIEEWSTILRLGHEWGFAEVQKLAVRELEKHPHSKSLTSIDRIVLYRRHGVPEDVLVPYYAAICARGTPLEYEECQKLGMKPVVAINQALHALAYKCDEKMAPLVSKIVAHSNQTS</sequence>
<gene>
    <name evidence="1" type="ORF">MYCIT1_LOCUS20639</name>
</gene>
<dbReference type="AlphaFoldDB" id="A0AAD2HBY8"/>
<comment type="caution">
    <text evidence="1">The sequence shown here is derived from an EMBL/GenBank/DDBJ whole genome shotgun (WGS) entry which is preliminary data.</text>
</comment>
<dbReference type="EMBL" id="CAVNYO010000399">
    <property type="protein sequence ID" value="CAK5273869.1"/>
    <property type="molecule type" value="Genomic_DNA"/>
</dbReference>
<name>A0AAD2HBY8_9AGAR</name>
<accession>A0AAD2HBY8</accession>
<proteinExistence type="predicted"/>
<feature type="non-terminal residue" evidence="1">
    <location>
        <position position="147"/>
    </location>
</feature>
<organism evidence="1 2">
    <name type="scientific">Mycena citricolor</name>
    <dbReference type="NCBI Taxonomy" id="2018698"/>
    <lineage>
        <taxon>Eukaryota</taxon>
        <taxon>Fungi</taxon>
        <taxon>Dikarya</taxon>
        <taxon>Basidiomycota</taxon>
        <taxon>Agaricomycotina</taxon>
        <taxon>Agaricomycetes</taxon>
        <taxon>Agaricomycetidae</taxon>
        <taxon>Agaricales</taxon>
        <taxon>Marasmiineae</taxon>
        <taxon>Mycenaceae</taxon>
        <taxon>Mycena</taxon>
    </lineage>
</organism>
<evidence type="ECO:0000313" key="2">
    <source>
        <dbReference type="Proteomes" id="UP001295794"/>
    </source>
</evidence>
<keyword evidence="2" id="KW-1185">Reference proteome</keyword>
<evidence type="ECO:0000313" key="1">
    <source>
        <dbReference type="EMBL" id="CAK5273869.1"/>
    </source>
</evidence>
<reference evidence="1" key="1">
    <citation type="submission" date="2023-11" db="EMBL/GenBank/DDBJ databases">
        <authorList>
            <person name="De Vega J J."/>
            <person name="De Vega J J."/>
        </authorList>
    </citation>
    <scope>NUCLEOTIDE SEQUENCE</scope>
</reference>
<dbReference type="Proteomes" id="UP001295794">
    <property type="component" value="Unassembled WGS sequence"/>
</dbReference>